<evidence type="ECO:0000256" key="9">
    <source>
        <dbReference type="ARBA" id="ARBA00040743"/>
    </source>
</evidence>
<dbReference type="PANTHER" id="PTHR47529:SF1">
    <property type="entry name" value="PERIPLASMIC CHAPERONE PPID"/>
    <property type="match status" value="1"/>
</dbReference>
<protein>
    <recommendedName>
        <fullName evidence="9">Periplasmic chaperone PpiD</fullName>
    </recommendedName>
    <alternativeName>
        <fullName evidence="10">Periplasmic folding chaperone</fullName>
    </alternativeName>
</protein>
<dbReference type="RefSeq" id="WP_034226081.1">
    <property type="nucleotide sequence ID" value="NZ_AVCJ01000051.1"/>
</dbReference>
<accession>A0A087MF94</accession>
<dbReference type="PROSITE" id="PS01096">
    <property type="entry name" value="PPIC_PPIASE_1"/>
    <property type="match status" value="1"/>
</dbReference>
<dbReference type="InterPro" id="IPR000297">
    <property type="entry name" value="PPIase_PpiC"/>
</dbReference>
<evidence type="ECO:0000256" key="7">
    <source>
        <dbReference type="ARBA" id="ARBA00023186"/>
    </source>
</evidence>
<feature type="transmembrane region" description="Helical" evidence="12">
    <location>
        <begin position="12"/>
        <end position="30"/>
    </location>
</feature>
<dbReference type="PATRIC" id="fig|1121014.3.peg.2644"/>
<evidence type="ECO:0000256" key="10">
    <source>
        <dbReference type="ARBA" id="ARBA00042775"/>
    </source>
</evidence>
<evidence type="ECO:0000256" key="5">
    <source>
        <dbReference type="ARBA" id="ARBA00022989"/>
    </source>
</evidence>
<dbReference type="OrthoDB" id="9812372at2"/>
<reference evidence="15" key="1">
    <citation type="submission" date="2013-08" db="EMBL/GenBank/DDBJ databases">
        <title>Genome sequencing of Arenimonas donghaensis.</title>
        <authorList>
            <person name="Chen F."/>
            <person name="Wang G."/>
        </authorList>
    </citation>
    <scope>NUCLEOTIDE SEQUENCE [LARGE SCALE GENOMIC DNA]</scope>
    <source>
        <strain evidence="15">HO3-R19</strain>
    </source>
</reference>
<keyword evidence="6 12" id="KW-0472">Membrane</keyword>
<dbReference type="PROSITE" id="PS50198">
    <property type="entry name" value="PPIC_PPIASE_2"/>
    <property type="match status" value="1"/>
</dbReference>
<sequence>MLQTIRDKSSGFLAFTILGLVIITMAFFGVDSYFSPKIETYSAKIEGPAKFWIWGKQVREIPQDRFQRRFEQARQAARDRQGEGFDSARFESIDSKREVLDRMIDEEVMAMVAERDGIAIGEGEVAAELKRMEEFQVNGQYSADQYRLGLAARGLSHGQFMATVAADMASRTVPGQVASTGLATDDELEEALTLAREQRDLELIDLPTPAAPEAPTEEALKAWYDSHGERYTRPEHVAIEYVEIDGATLDVPTVVDEQTLRQRYQDQRGRYVTEPVRSAAHILVSVSADADEAEVEAARERAQALADQARQPGADFAALAAEHSDDIGSKADGGLLGPIEAGLFEGPFQDALFGLEEVGQVADPARTPEGWHVIQLADLTPGSERTFEEVREEIEAEFLATERDRIYSDLGNQLIERVYRDPTALAPAAEATGLELKRSAVFSRDAGDGIAAMPEVREAAFADPQRVERQVSDAIEIGPNHLVVLHVVEVEPAALIPFEEVRERVRADLVADALSKASEAQAEALLERALAGESFADLASEVGRTVAELPGVTRQSQLPPLLIEEAFRLSAPDEDAASAGIVRLGADRHALVRVTEVREGELGELDQATREALRQQLVQARATVEAEAYIRALRRQYTVTVAEDRL</sequence>
<dbReference type="Pfam" id="PF13624">
    <property type="entry name" value="SurA_N_3"/>
    <property type="match status" value="1"/>
</dbReference>
<gene>
    <name evidence="14" type="ORF">N788_08775</name>
</gene>
<organism evidence="14 15">
    <name type="scientific">Arenimonas donghaensis DSM 18148 = HO3-R19</name>
    <dbReference type="NCBI Taxonomy" id="1121014"/>
    <lineage>
        <taxon>Bacteria</taxon>
        <taxon>Pseudomonadati</taxon>
        <taxon>Pseudomonadota</taxon>
        <taxon>Gammaproteobacteria</taxon>
        <taxon>Lysobacterales</taxon>
        <taxon>Lysobacteraceae</taxon>
        <taxon>Arenimonas</taxon>
    </lineage>
</organism>
<evidence type="ECO:0000256" key="3">
    <source>
        <dbReference type="ARBA" id="ARBA00022519"/>
    </source>
</evidence>
<evidence type="ECO:0000259" key="13">
    <source>
        <dbReference type="PROSITE" id="PS50198"/>
    </source>
</evidence>
<evidence type="ECO:0000256" key="1">
    <source>
        <dbReference type="ARBA" id="ARBA00004382"/>
    </source>
</evidence>
<evidence type="ECO:0000256" key="11">
    <source>
        <dbReference type="PROSITE-ProRule" id="PRU00278"/>
    </source>
</evidence>
<evidence type="ECO:0000256" key="6">
    <source>
        <dbReference type="ARBA" id="ARBA00023136"/>
    </source>
</evidence>
<proteinExistence type="inferred from homology"/>
<evidence type="ECO:0000256" key="8">
    <source>
        <dbReference type="ARBA" id="ARBA00038408"/>
    </source>
</evidence>
<dbReference type="STRING" id="1121014.N788_08775"/>
<keyword evidence="5 12" id="KW-1133">Transmembrane helix</keyword>
<evidence type="ECO:0000313" key="14">
    <source>
        <dbReference type="EMBL" id="KFL35547.1"/>
    </source>
</evidence>
<dbReference type="InterPro" id="IPR027304">
    <property type="entry name" value="Trigger_fact/SurA_dom_sf"/>
</dbReference>
<dbReference type="GO" id="GO:0005886">
    <property type="term" value="C:plasma membrane"/>
    <property type="evidence" value="ECO:0007669"/>
    <property type="project" value="UniProtKB-SubCell"/>
</dbReference>
<dbReference type="AlphaFoldDB" id="A0A087MF94"/>
<comment type="caution">
    <text evidence="14">The sequence shown here is derived from an EMBL/GenBank/DDBJ whole genome shotgun (WGS) entry which is preliminary data.</text>
</comment>
<keyword evidence="2" id="KW-1003">Cell membrane</keyword>
<dbReference type="Gene3D" id="3.10.50.40">
    <property type="match status" value="1"/>
</dbReference>
<dbReference type="PANTHER" id="PTHR47529">
    <property type="entry name" value="PEPTIDYL-PROLYL CIS-TRANS ISOMERASE D"/>
    <property type="match status" value="1"/>
</dbReference>
<evidence type="ECO:0000256" key="12">
    <source>
        <dbReference type="SAM" id="Phobius"/>
    </source>
</evidence>
<keyword evidence="7" id="KW-0143">Chaperone</keyword>
<comment type="subcellular location">
    <subcellularLocation>
        <location evidence="1">Cell inner membrane</location>
        <topology evidence="1">Single-pass type II membrane protein</topology>
        <orientation evidence="1">Periplasmic side</orientation>
    </subcellularLocation>
</comment>
<comment type="similarity">
    <text evidence="8">Belongs to the PpiD chaperone family.</text>
</comment>
<evidence type="ECO:0000256" key="2">
    <source>
        <dbReference type="ARBA" id="ARBA00022475"/>
    </source>
</evidence>
<dbReference type="InterPro" id="IPR052029">
    <property type="entry name" value="PpiD_chaperone"/>
</dbReference>
<name>A0A087MF94_9GAMM</name>
<evidence type="ECO:0000256" key="4">
    <source>
        <dbReference type="ARBA" id="ARBA00022692"/>
    </source>
</evidence>
<dbReference type="SUPFAM" id="SSF109998">
    <property type="entry name" value="Triger factor/SurA peptide-binding domain-like"/>
    <property type="match status" value="1"/>
</dbReference>
<evidence type="ECO:0000313" key="15">
    <source>
        <dbReference type="Proteomes" id="UP000029085"/>
    </source>
</evidence>
<dbReference type="EMBL" id="AVCJ01000051">
    <property type="protein sequence ID" value="KFL35547.1"/>
    <property type="molecule type" value="Genomic_DNA"/>
</dbReference>
<dbReference type="InterPro" id="IPR046357">
    <property type="entry name" value="PPIase_dom_sf"/>
</dbReference>
<dbReference type="Proteomes" id="UP000029085">
    <property type="component" value="Unassembled WGS sequence"/>
</dbReference>
<dbReference type="Gene3D" id="1.10.4030.10">
    <property type="entry name" value="Porin chaperone SurA, peptide-binding domain"/>
    <property type="match status" value="1"/>
</dbReference>
<dbReference type="InterPro" id="IPR023058">
    <property type="entry name" value="PPIase_PpiC_CS"/>
</dbReference>
<dbReference type="SUPFAM" id="SSF54534">
    <property type="entry name" value="FKBP-like"/>
    <property type="match status" value="1"/>
</dbReference>
<reference evidence="14 15" key="2">
    <citation type="journal article" date="2015" name="Stand. Genomic Sci.">
        <title>High quality draft genomic sequence of Arenimonas donghaensis DSM 18148(T).</title>
        <authorList>
            <person name="Chen F."/>
            <person name="Wang H."/>
            <person name="Cao Y."/>
            <person name="Li X."/>
            <person name="Wang G."/>
        </authorList>
    </citation>
    <scope>NUCLEOTIDE SEQUENCE [LARGE SCALE GENOMIC DNA]</scope>
    <source>
        <strain evidence="14 15">HO3-R19</strain>
    </source>
</reference>
<dbReference type="GO" id="GO:0003755">
    <property type="term" value="F:peptidyl-prolyl cis-trans isomerase activity"/>
    <property type="evidence" value="ECO:0007669"/>
    <property type="project" value="UniProtKB-KW"/>
</dbReference>
<keyword evidence="4 12" id="KW-0812">Transmembrane</keyword>
<keyword evidence="3" id="KW-0997">Cell inner membrane</keyword>
<keyword evidence="15" id="KW-1185">Reference proteome</keyword>
<keyword evidence="11" id="KW-0697">Rotamase</keyword>
<dbReference type="Pfam" id="PF00639">
    <property type="entry name" value="Rotamase"/>
    <property type="match status" value="1"/>
</dbReference>
<keyword evidence="11" id="KW-0413">Isomerase</keyword>
<feature type="domain" description="PpiC" evidence="13">
    <location>
        <begin position="274"/>
        <end position="378"/>
    </location>
</feature>